<dbReference type="RefSeq" id="WP_155450787.1">
    <property type="nucleotide sequence ID" value="NZ_WNKT01000034.1"/>
</dbReference>
<reference evidence="1 2" key="1">
    <citation type="submission" date="2019-11" db="EMBL/GenBank/DDBJ databases">
        <title>Whole-genome sequence of the anaerobic purple sulfur bacterium Allochromatium palmeri DSM 15591.</title>
        <authorList>
            <person name="Kyndt J.A."/>
            <person name="Meyer T.E."/>
        </authorList>
    </citation>
    <scope>NUCLEOTIDE SEQUENCE [LARGE SCALE GENOMIC DNA]</scope>
    <source>
        <strain evidence="1 2">DSM 15591</strain>
    </source>
</reference>
<protein>
    <submittedName>
        <fullName evidence="1">Uncharacterized protein</fullName>
    </submittedName>
</protein>
<evidence type="ECO:0000313" key="2">
    <source>
        <dbReference type="Proteomes" id="UP000434044"/>
    </source>
</evidence>
<dbReference type="EMBL" id="WNKT01000034">
    <property type="protein sequence ID" value="MTW22219.1"/>
    <property type="molecule type" value="Genomic_DNA"/>
</dbReference>
<evidence type="ECO:0000313" key="1">
    <source>
        <dbReference type="EMBL" id="MTW22219.1"/>
    </source>
</evidence>
<name>A0A6N8EH50_9GAMM</name>
<dbReference type="Proteomes" id="UP000434044">
    <property type="component" value="Unassembled WGS sequence"/>
</dbReference>
<gene>
    <name evidence="1" type="ORF">GJ668_14125</name>
</gene>
<accession>A0A6N8EH50</accession>
<proteinExistence type="predicted"/>
<dbReference type="AlphaFoldDB" id="A0A6N8EH50"/>
<sequence>MISVPDHPGTLMEFCIARRMFILWMLALLLVSHPAVAEDPDIARLFVERGLTGTLVLSSLQTDKQALSWRQRLTREALQAKEIVQ</sequence>
<dbReference type="OrthoDB" id="9762883at2"/>
<keyword evidence="2" id="KW-1185">Reference proteome</keyword>
<organism evidence="1 2">
    <name type="scientific">Allochromatium palmeri</name>
    <dbReference type="NCBI Taxonomy" id="231048"/>
    <lineage>
        <taxon>Bacteria</taxon>
        <taxon>Pseudomonadati</taxon>
        <taxon>Pseudomonadota</taxon>
        <taxon>Gammaproteobacteria</taxon>
        <taxon>Chromatiales</taxon>
        <taxon>Chromatiaceae</taxon>
        <taxon>Allochromatium</taxon>
    </lineage>
</organism>
<comment type="caution">
    <text evidence="1">The sequence shown here is derived from an EMBL/GenBank/DDBJ whole genome shotgun (WGS) entry which is preliminary data.</text>
</comment>